<feature type="transmembrane region" description="Helical" evidence="1">
    <location>
        <begin position="63"/>
        <end position="85"/>
    </location>
</feature>
<accession>A0A964BTM8</accession>
<keyword evidence="1" id="KW-0472">Membrane</keyword>
<gene>
    <name evidence="2" type="ORF">I4641_20150</name>
</gene>
<proteinExistence type="predicted"/>
<feature type="transmembrane region" description="Helical" evidence="1">
    <location>
        <begin position="6"/>
        <end position="25"/>
    </location>
</feature>
<sequence length="93" mass="10120">MTPIMALIVGASLGLFYFGGLWLTIQQLPIAQHPYRLVAFSFLSRLITVLFAVSLILSGNVFGVIPLLLCCIGFLAMRTILILLIQPQSRGAS</sequence>
<feature type="transmembrane region" description="Helical" evidence="1">
    <location>
        <begin position="37"/>
        <end position="57"/>
    </location>
</feature>
<organism evidence="2 3">
    <name type="scientific">Waterburya agarophytonicola KI4</name>
    <dbReference type="NCBI Taxonomy" id="2874699"/>
    <lineage>
        <taxon>Bacteria</taxon>
        <taxon>Bacillati</taxon>
        <taxon>Cyanobacteriota</taxon>
        <taxon>Cyanophyceae</taxon>
        <taxon>Pleurocapsales</taxon>
        <taxon>Hyellaceae</taxon>
        <taxon>Waterburya</taxon>
        <taxon>Waterburya agarophytonicola</taxon>
    </lineage>
</organism>
<dbReference type="EMBL" id="JADWDC010000075">
    <property type="protein sequence ID" value="MCC0179280.1"/>
    <property type="molecule type" value="Genomic_DNA"/>
</dbReference>
<keyword evidence="3" id="KW-1185">Reference proteome</keyword>
<evidence type="ECO:0000313" key="3">
    <source>
        <dbReference type="Proteomes" id="UP000729733"/>
    </source>
</evidence>
<keyword evidence="1" id="KW-0812">Transmembrane</keyword>
<dbReference type="RefSeq" id="WP_229642378.1">
    <property type="nucleotide sequence ID" value="NZ_JADWDC010000075.1"/>
</dbReference>
<comment type="caution">
    <text evidence="2">The sequence shown here is derived from an EMBL/GenBank/DDBJ whole genome shotgun (WGS) entry which is preliminary data.</text>
</comment>
<name>A0A964BTM8_9CYAN</name>
<evidence type="ECO:0000256" key="1">
    <source>
        <dbReference type="SAM" id="Phobius"/>
    </source>
</evidence>
<protein>
    <submittedName>
        <fullName evidence="2">ATP synthase subunit I</fullName>
    </submittedName>
</protein>
<keyword evidence="1" id="KW-1133">Transmembrane helix</keyword>
<dbReference type="InterPro" id="IPR017581">
    <property type="entry name" value="AtpR-like"/>
</dbReference>
<dbReference type="Pfam" id="PF12966">
    <property type="entry name" value="AtpR"/>
    <property type="match status" value="1"/>
</dbReference>
<dbReference type="AlphaFoldDB" id="A0A964BTM8"/>
<dbReference type="Proteomes" id="UP000729733">
    <property type="component" value="Unassembled WGS sequence"/>
</dbReference>
<reference evidence="2" key="1">
    <citation type="journal article" date="2021" name="Antonie Van Leeuwenhoek">
        <title>Draft genome and description of Waterburya agarophytonicola gen. nov. sp. nov. (Pleurocapsales, Cyanobacteria): a seaweed symbiont.</title>
        <authorList>
            <person name="Bonthond G."/>
            <person name="Shalygin S."/>
            <person name="Bayer T."/>
            <person name="Weinberger F."/>
        </authorList>
    </citation>
    <scope>NUCLEOTIDE SEQUENCE</scope>
    <source>
        <strain evidence="2">KI4</strain>
    </source>
</reference>
<evidence type="ECO:0000313" key="2">
    <source>
        <dbReference type="EMBL" id="MCC0179280.1"/>
    </source>
</evidence>